<dbReference type="GO" id="GO:0033539">
    <property type="term" value="P:fatty acid beta-oxidation using acyl-CoA dehydrogenase"/>
    <property type="evidence" value="ECO:0007669"/>
    <property type="project" value="TreeGrafter"/>
</dbReference>
<accession>A0A3C1KQH6</accession>
<evidence type="ECO:0000313" key="6">
    <source>
        <dbReference type="EMBL" id="HAN28456.1"/>
    </source>
</evidence>
<dbReference type="Pfam" id="PF00441">
    <property type="entry name" value="Acyl-CoA_dh_1"/>
    <property type="match status" value="1"/>
</dbReference>
<dbReference type="Gene3D" id="2.40.110.10">
    <property type="entry name" value="Butyryl-CoA Dehydrogenase, subunit A, domain 2"/>
    <property type="match status" value="1"/>
</dbReference>
<keyword evidence="2" id="KW-0285">Flavoprotein</keyword>
<dbReference type="Proteomes" id="UP000259273">
    <property type="component" value="Unassembled WGS sequence"/>
</dbReference>
<gene>
    <name evidence="6" type="ORF">DCP75_12195</name>
</gene>
<dbReference type="Gene3D" id="1.20.140.10">
    <property type="entry name" value="Butyryl-CoA Dehydrogenase, subunit A, domain 3"/>
    <property type="match status" value="1"/>
</dbReference>
<dbReference type="InterPro" id="IPR036250">
    <property type="entry name" value="AcylCo_DH-like_C"/>
</dbReference>
<evidence type="ECO:0000259" key="5">
    <source>
        <dbReference type="Pfam" id="PF00441"/>
    </source>
</evidence>
<evidence type="ECO:0000256" key="3">
    <source>
        <dbReference type="ARBA" id="ARBA00022827"/>
    </source>
</evidence>
<dbReference type="GO" id="GO:0005737">
    <property type="term" value="C:cytoplasm"/>
    <property type="evidence" value="ECO:0007669"/>
    <property type="project" value="TreeGrafter"/>
</dbReference>
<comment type="caution">
    <text evidence="6">The sequence shown here is derived from an EMBL/GenBank/DDBJ whole genome shotgun (WGS) entry which is preliminary data.</text>
</comment>
<dbReference type="InterPro" id="IPR009100">
    <property type="entry name" value="AcylCoA_DH/oxidase_NM_dom_sf"/>
</dbReference>
<dbReference type="CDD" id="cd00567">
    <property type="entry name" value="ACAD"/>
    <property type="match status" value="1"/>
</dbReference>
<comment type="similarity">
    <text evidence="1">Belongs to the acyl-CoA dehydrogenase family.</text>
</comment>
<sequence>MTGHCRAVPFAQQADWLLVPVQVAAGVAVVLVPTDAVGVRSNALQMTHFEPHADIEFNNVPVPEADIVLASGGEALVTWTRERCTAAVCAQQLGAADCALRMAAGYTSERKQFGVPVATFQAVGHRMADCYIDVECLRLCTWQALSLLGEHRAATTEVQIAKIWAGDVGHRVSYACQHVHGGTGIDRDYPLWRYCLWLRFNEMTLGSSAAQGAALGQRLARGEGLFD</sequence>
<dbReference type="GO" id="GO:0003995">
    <property type="term" value="F:acyl-CoA dehydrogenase activity"/>
    <property type="evidence" value="ECO:0007669"/>
    <property type="project" value="TreeGrafter"/>
</dbReference>
<evidence type="ECO:0000313" key="7">
    <source>
        <dbReference type="Proteomes" id="UP000259273"/>
    </source>
</evidence>
<evidence type="ECO:0000256" key="4">
    <source>
        <dbReference type="ARBA" id="ARBA00023002"/>
    </source>
</evidence>
<keyword evidence="3" id="KW-0274">FAD</keyword>
<dbReference type="SUPFAM" id="SSF56645">
    <property type="entry name" value="Acyl-CoA dehydrogenase NM domain-like"/>
    <property type="match status" value="1"/>
</dbReference>
<dbReference type="InterPro" id="IPR050741">
    <property type="entry name" value="Acyl-CoA_dehydrogenase"/>
</dbReference>
<dbReference type="AlphaFoldDB" id="A0A3C1KQH6"/>
<reference evidence="6 7" key="1">
    <citation type="journal article" date="2018" name="Nat. Biotechnol.">
        <title>A standardized bacterial taxonomy based on genome phylogeny substantially revises the tree of life.</title>
        <authorList>
            <person name="Parks D.H."/>
            <person name="Chuvochina M."/>
            <person name="Waite D.W."/>
            <person name="Rinke C."/>
            <person name="Skarshewski A."/>
            <person name="Chaumeil P.A."/>
            <person name="Hugenholtz P."/>
        </authorList>
    </citation>
    <scope>NUCLEOTIDE SEQUENCE [LARGE SCALE GENOMIC DNA]</scope>
    <source>
        <strain evidence="6">UBA9158</strain>
    </source>
</reference>
<evidence type="ECO:0000256" key="2">
    <source>
        <dbReference type="ARBA" id="ARBA00022630"/>
    </source>
</evidence>
<protein>
    <recommendedName>
        <fullName evidence="5">Acyl-CoA dehydrogenase/oxidase C-terminal domain-containing protein</fullName>
    </recommendedName>
</protein>
<dbReference type="PANTHER" id="PTHR48083:SF2">
    <property type="entry name" value="MEDIUM-CHAIN SPECIFIC ACYL-COA DEHYDROGENASE, MITOCHONDRIAL"/>
    <property type="match status" value="1"/>
</dbReference>
<dbReference type="SUPFAM" id="SSF47203">
    <property type="entry name" value="Acyl-CoA dehydrogenase C-terminal domain-like"/>
    <property type="match status" value="1"/>
</dbReference>
<organism evidence="6 7">
    <name type="scientific">Haliea salexigens</name>
    <dbReference type="NCBI Taxonomy" id="287487"/>
    <lineage>
        <taxon>Bacteria</taxon>
        <taxon>Pseudomonadati</taxon>
        <taxon>Pseudomonadota</taxon>
        <taxon>Gammaproteobacteria</taxon>
        <taxon>Cellvibrionales</taxon>
        <taxon>Halieaceae</taxon>
        <taxon>Haliea</taxon>
    </lineage>
</organism>
<feature type="domain" description="Acyl-CoA dehydrogenase/oxidase C-terminal" evidence="5">
    <location>
        <begin position="86"/>
        <end position="219"/>
    </location>
</feature>
<dbReference type="STRING" id="1121937.GCA_000423125_01436"/>
<dbReference type="InterPro" id="IPR046373">
    <property type="entry name" value="Acyl-CoA_Oxase/DH_mid-dom_sf"/>
</dbReference>
<keyword evidence="4" id="KW-0560">Oxidoreductase</keyword>
<dbReference type="InterPro" id="IPR009075">
    <property type="entry name" value="AcylCo_DH/oxidase_C"/>
</dbReference>
<evidence type="ECO:0000256" key="1">
    <source>
        <dbReference type="ARBA" id="ARBA00009347"/>
    </source>
</evidence>
<dbReference type="EMBL" id="DMND01000167">
    <property type="protein sequence ID" value="HAN28456.1"/>
    <property type="molecule type" value="Genomic_DNA"/>
</dbReference>
<proteinExistence type="inferred from homology"/>
<dbReference type="PANTHER" id="PTHR48083">
    <property type="entry name" value="MEDIUM-CHAIN SPECIFIC ACYL-COA DEHYDROGENASE, MITOCHONDRIAL-RELATED"/>
    <property type="match status" value="1"/>
</dbReference>
<name>A0A3C1KQH6_9GAMM</name>